<name>A0A0R1V525_9LACO</name>
<dbReference type="Proteomes" id="UP000051580">
    <property type="component" value="Unassembled WGS sequence"/>
</dbReference>
<sequence>MNNERSISIVVYLERNLTMSKTDLRVTKTKRAIQQAGLALLLKKPLNKITITELAQMALINKGTFYLHYADIYALYDELLATAANKAVQGSTAYPLLFQDSQDFVREFLFAESPALQPEQLALLKPENLRFAPDFPKVLLNIFKQAIYAVGKLPANRQNDLKLTFLLNGMISLLVNPTLIDRGDPASVDFTVQLVSRNVEATFPEFYGLA</sequence>
<dbReference type="InterPro" id="IPR001647">
    <property type="entry name" value="HTH_TetR"/>
</dbReference>
<dbReference type="PANTHER" id="PTHR43479:SF7">
    <property type="entry name" value="TETR-FAMILY TRANSCRIPTIONAL REGULATOR"/>
    <property type="match status" value="1"/>
</dbReference>
<accession>A0A0R1V525</accession>
<protein>
    <recommendedName>
        <fullName evidence="3">HTH tetR-type domain-containing protein</fullName>
    </recommendedName>
</protein>
<dbReference type="RefSeq" id="WP_157059792.1">
    <property type="nucleotide sequence ID" value="NZ_AZFS01000006.1"/>
</dbReference>
<evidence type="ECO:0000256" key="2">
    <source>
        <dbReference type="PROSITE-ProRule" id="PRU00335"/>
    </source>
</evidence>
<organism evidence="4 5">
    <name type="scientific">Levilactobacillus hammesii DSM 16381</name>
    <dbReference type="NCBI Taxonomy" id="1423753"/>
    <lineage>
        <taxon>Bacteria</taxon>
        <taxon>Bacillati</taxon>
        <taxon>Bacillota</taxon>
        <taxon>Bacilli</taxon>
        <taxon>Lactobacillales</taxon>
        <taxon>Lactobacillaceae</taxon>
        <taxon>Levilactobacillus</taxon>
    </lineage>
</organism>
<keyword evidence="1 2" id="KW-0238">DNA-binding</keyword>
<dbReference type="GO" id="GO:0003677">
    <property type="term" value="F:DNA binding"/>
    <property type="evidence" value="ECO:0007669"/>
    <property type="project" value="UniProtKB-UniRule"/>
</dbReference>
<dbReference type="InterPro" id="IPR009057">
    <property type="entry name" value="Homeodomain-like_sf"/>
</dbReference>
<evidence type="ECO:0000259" key="3">
    <source>
        <dbReference type="PROSITE" id="PS50977"/>
    </source>
</evidence>
<keyword evidence="5" id="KW-1185">Reference proteome</keyword>
<feature type="DNA-binding region" description="H-T-H motif" evidence="2">
    <location>
        <begin position="50"/>
        <end position="69"/>
    </location>
</feature>
<evidence type="ECO:0000313" key="4">
    <source>
        <dbReference type="EMBL" id="KRL98210.1"/>
    </source>
</evidence>
<proteinExistence type="predicted"/>
<dbReference type="PROSITE" id="PS50977">
    <property type="entry name" value="HTH_TETR_2"/>
    <property type="match status" value="1"/>
</dbReference>
<dbReference type="PANTHER" id="PTHR43479">
    <property type="entry name" value="ACREF/ENVCD OPERON REPRESSOR-RELATED"/>
    <property type="match status" value="1"/>
</dbReference>
<dbReference type="PATRIC" id="fig|1423753.3.peg.9"/>
<dbReference type="SUPFAM" id="SSF46689">
    <property type="entry name" value="Homeodomain-like"/>
    <property type="match status" value="1"/>
</dbReference>
<dbReference type="InterPro" id="IPR050624">
    <property type="entry name" value="HTH-type_Tx_Regulator"/>
</dbReference>
<feature type="domain" description="HTH tetR-type" evidence="3">
    <location>
        <begin position="27"/>
        <end position="87"/>
    </location>
</feature>
<dbReference type="EMBL" id="AZFS01000006">
    <property type="protein sequence ID" value="KRL98210.1"/>
    <property type="molecule type" value="Genomic_DNA"/>
</dbReference>
<dbReference type="Gene3D" id="1.10.357.10">
    <property type="entry name" value="Tetracycline Repressor, domain 2"/>
    <property type="match status" value="1"/>
</dbReference>
<dbReference type="AlphaFoldDB" id="A0A0R1V525"/>
<dbReference type="OrthoDB" id="9810250at2"/>
<gene>
    <name evidence="4" type="ORF">FD28_GL000008</name>
</gene>
<reference evidence="4 5" key="1">
    <citation type="journal article" date="2015" name="Genome Announc.">
        <title>Expanding the biotechnology potential of lactobacilli through comparative genomics of 213 strains and associated genera.</title>
        <authorList>
            <person name="Sun Z."/>
            <person name="Harris H.M."/>
            <person name="McCann A."/>
            <person name="Guo C."/>
            <person name="Argimon S."/>
            <person name="Zhang W."/>
            <person name="Yang X."/>
            <person name="Jeffery I.B."/>
            <person name="Cooney J.C."/>
            <person name="Kagawa T.F."/>
            <person name="Liu W."/>
            <person name="Song Y."/>
            <person name="Salvetti E."/>
            <person name="Wrobel A."/>
            <person name="Rasinkangas P."/>
            <person name="Parkhill J."/>
            <person name="Rea M.C."/>
            <person name="O'Sullivan O."/>
            <person name="Ritari J."/>
            <person name="Douillard F.P."/>
            <person name="Paul Ross R."/>
            <person name="Yang R."/>
            <person name="Briner A.E."/>
            <person name="Felis G.E."/>
            <person name="de Vos W.M."/>
            <person name="Barrangou R."/>
            <person name="Klaenhammer T.R."/>
            <person name="Caufield P.W."/>
            <person name="Cui Y."/>
            <person name="Zhang H."/>
            <person name="O'Toole P.W."/>
        </authorList>
    </citation>
    <scope>NUCLEOTIDE SEQUENCE [LARGE SCALE GENOMIC DNA]</scope>
    <source>
        <strain evidence="4 5">DSM 16381</strain>
    </source>
</reference>
<comment type="caution">
    <text evidence="4">The sequence shown here is derived from an EMBL/GenBank/DDBJ whole genome shotgun (WGS) entry which is preliminary data.</text>
</comment>
<dbReference type="STRING" id="1423753.FD28_GL000008"/>
<evidence type="ECO:0000313" key="5">
    <source>
        <dbReference type="Proteomes" id="UP000051580"/>
    </source>
</evidence>
<evidence type="ECO:0000256" key="1">
    <source>
        <dbReference type="ARBA" id="ARBA00023125"/>
    </source>
</evidence>